<dbReference type="EMBL" id="CP010899">
    <property type="protein sequence ID" value="ALA97003.1"/>
    <property type="molecule type" value="Genomic_DNA"/>
</dbReference>
<protein>
    <submittedName>
        <fullName evidence="1">Uncharacterized protein</fullName>
    </submittedName>
</protein>
<evidence type="ECO:0000313" key="2">
    <source>
        <dbReference type="Proteomes" id="UP000062963"/>
    </source>
</evidence>
<organism evidence="1 2">
    <name type="scientific">Spiroplasma kunkelii CR2-3x</name>
    <dbReference type="NCBI Taxonomy" id="273035"/>
    <lineage>
        <taxon>Bacteria</taxon>
        <taxon>Bacillati</taxon>
        <taxon>Mycoplasmatota</taxon>
        <taxon>Mollicutes</taxon>
        <taxon>Entomoplasmatales</taxon>
        <taxon>Spiroplasmataceae</taxon>
        <taxon>Spiroplasma</taxon>
    </lineage>
</organism>
<dbReference type="KEGG" id="skn:SKUN_0078"/>
<dbReference type="PATRIC" id="fig|273035.7.peg.93"/>
<proteinExistence type="predicted"/>
<dbReference type="Proteomes" id="UP000062963">
    <property type="component" value="Chromosome"/>
</dbReference>
<evidence type="ECO:0000313" key="1">
    <source>
        <dbReference type="EMBL" id="ALA97003.1"/>
    </source>
</evidence>
<accession>A0A0K2JEY1</accession>
<dbReference type="STRING" id="273035.SKUN_0078"/>
<dbReference type="AlphaFoldDB" id="A0A0K2JEY1"/>
<dbReference type="RefSeq" id="WP_235511173.1">
    <property type="nucleotide sequence ID" value="NZ_CP010899.1"/>
</dbReference>
<reference evidence="1 2" key="1">
    <citation type="journal article" date="2015" name="Genome Announc.">
        <title>Complete Genome Sequence of Spiroplasma kunkelii Strain CR2-3x, Causal Agent of Corn Stunt Disease in Zea mays L.</title>
        <authorList>
            <person name="Davis R.E."/>
            <person name="Shao J."/>
            <person name="Dally E.L."/>
            <person name="Zhao Y."/>
            <person name="Gasparich G.E."/>
            <person name="Gaynor B.J."/>
            <person name="Athey J.C."/>
            <person name="Harrison N.A."/>
            <person name="Donofrio N."/>
        </authorList>
    </citation>
    <scope>NUCLEOTIDE SEQUENCE [LARGE SCALE GENOMIC DNA]</scope>
    <source>
        <strain evidence="1 2">CR2-3x</strain>
    </source>
</reference>
<name>A0A0K2JEY1_SPIKU</name>
<sequence>MAKLSNIYHDLVSLSTLATGHKIINLKNGSVLFMNVINFNAIKQNFSNGTEKITSFINVNGNLTEPQKITLLRKVLSNYFVAPDNAIVAFEASLPVQVVMLTNTGFIINTSIVVAC</sequence>
<gene>
    <name evidence="1" type="ORF">SKUN_0078</name>
</gene>
<keyword evidence="2" id="KW-1185">Reference proteome</keyword>